<dbReference type="SUPFAM" id="SSF47473">
    <property type="entry name" value="EF-hand"/>
    <property type="match status" value="1"/>
</dbReference>
<proteinExistence type="predicted"/>
<keyword evidence="3" id="KW-1185">Reference proteome</keyword>
<name>A0ABR9EID9_9GAMM</name>
<dbReference type="PROSITE" id="PS00018">
    <property type="entry name" value="EF_HAND_1"/>
    <property type="match status" value="1"/>
</dbReference>
<gene>
    <name evidence="2" type="ORF">PAUR_b0846</name>
</gene>
<keyword evidence="1" id="KW-0732">Signal</keyword>
<evidence type="ECO:0008006" key="4">
    <source>
        <dbReference type="Google" id="ProtNLM"/>
    </source>
</evidence>
<feature type="signal peptide" evidence="1">
    <location>
        <begin position="1"/>
        <end position="21"/>
    </location>
</feature>
<comment type="caution">
    <text evidence="2">The sequence shown here is derived from an EMBL/GenBank/DDBJ whole genome shotgun (WGS) entry which is preliminary data.</text>
</comment>
<evidence type="ECO:0000313" key="3">
    <source>
        <dbReference type="Proteomes" id="UP000615755"/>
    </source>
</evidence>
<dbReference type="InterPro" id="IPR011992">
    <property type="entry name" value="EF-hand-dom_pair"/>
</dbReference>
<feature type="chain" id="PRO_5045485393" description="Calmodulin" evidence="1">
    <location>
        <begin position="22"/>
        <end position="73"/>
    </location>
</feature>
<protein>
    <recommendedName>
        <fullName evidence="4">Calmodulin</fullName>
    </recommendedName>
</protein>
<dbReference type="EMBL" id="AQGV01000015">
    <property type="protein sequence ID" value="MBE0370752.1"/>
    <property type="molecule type" value="Genomic_DNA"/>
</dbReference>
<evidence type="ECO:0000313" key="2">
    <source>
        <dbReference type="EMBL" id="MBE0370752.1"/>
    </source>
</evidence>
<organism evidence="2 3">
    <name type="scientific">Pseudoalteromonas aurantia 208</name>
    <dbReference type="NCBI Taxonomy" id="1314867"/>
    <lineage>
        <taxon>Bacteria</taxon>
        <taxon>Pseudomonadati</taxon>
        <taxon>Pseudomonadota</taxon>
        <taxon>Gammaproteobacteria</taxon>
        <taxon>Alteromonadales</taxon>
        <taxon>Pseudoalteromonadaceae</taxon>
        <taxon>Pseudoalteromonas</taxon>
    </lineage>
</organism>
<evidence type="ECO:0000256" key="1">
    <source>
        <dbReference type="SAM" id="SignalP"/>
    </source>
</evidence>
<dbReference type="Gene3D" id="1.10.238.10">
    <property type="entry name" value="EF-hand"/>
    <property type="match status" value="1"/>
</dbReference>
<accession>A0ABR9EID9</accession>
<dbReference type="Proteomes" id="UP000615755">
    <property type="component" value="Unassembled WGS sequence"/>
</dbReference>
<dbReference type="InterPro" id="IPR018247">
    <property type="entry name" value="EF_Hand_1_Ca_BS"/>
</dbReference>
<sequence>MKLVHAFTATTLMFVSALSFASGLTFADLDSNDDALISEEEASVNMQLSAQFSALDLDKDKRLTSREFSNFKL</sequence>
<reference evidence="2 3" key="1">
    <citation type="submission" date="2015-03" db="EMBL/GenBank/DDBJ databases">
        <title>Genome sequence of Pseudoalteromonas aurantia.</title>
        <authorList>
            <person name="Xie B.-B."/>
            <person name="Rong J.-C."/>
            <person name="Qin Q.-L."/>
            <person name="Zhang Y.-Z."/>
        </authorList>
    </citation>
    <scope>NUCLEOTIDE SEQUENCE [LARGE SCALE GENOMIC DNA]</scope>
    <source>
        <strain evidence="2 3">208</strain>
    </source>
</reference>
<dbReference type="RefSeq" id="WP_192509805.1">
    <property type="nucleotide sequence ID" value="NZ_AQGV01000015.1"/>
</dbReference>